<name>A0ABT2PCJ4_9MICO</name>
<dbReference type="Gene3D" id="3.40.50.2000">
    <property type="entry name" value="Glycogen Phosphorylase B"/>
    <property type="match status" value="2"/>
</dbReference>
<accession>A0ABT2PCJ4</accession>
<dbReference type="RefSeq" id="WP_261606479.1">
    <property type="nucleotide sequence ID" value="NZ_JAODOR010000007.1"/>
</dbReference>
<gene>
    <name evidence="3" type="ORF">N4R40_06065</name>
</gene>
<dbReference type="EMBL" id="JAODOR010000007">
    <property type="protein sequence ID" value="MCT9001927.1"/>
    <property type="molecule type" value="Genomic_DNA"/>
</dbReference>
<dbReference type="Pfam" id="PF00534">
    <property type="entry name" value="Glycos_transf_1"/>
    <property type="match status" value="1"/>
</dbReference>
<comment type="caution">
    <text evidence="3">The sequence shown here is derived from an EMBL/GenBank/DDBJ whole genome shotgun (WGS) entry which is preliminary data.</text>
</comment>
<keyword evidence="4" id="KW-1185">Reference proteome</keyword>
<dbReference type="CDD" id="cd03809">
    <property type="entry name" value="GT4_MtfB-like"/>
    <property type="match status" value="1"/>
</dbReference>
<sequence>MRVLFDGFWWVKGPTANQTVMREFVKAWVRAFPRDEVLVAVRSRHRDDAILPATAAPVYTHLAPQAATNALELGVLAKKHHVDAVVAHNYAPLFGRSAVFIHDLLFKDHPEWFTTKERVYFAAMGPLARRADAVCTSSLTEAYRIERLEPRLRPVSATGLGVSSQLAAATARRPASLRDVRRFVLSVGRMNVRKNLGVAIEGAMLAHSVSSERPLVIVGSSEYSGAAADLPPTVKDYVADGRLVFLGRISDEELRWMYEQADGFIFVSRDEGFGLPPIEARHFGAPVIVSDIAVMREVAGPEAVFVSPNSPREVARAIDLLPARRGVHRPVGGIEHEWERCVAVIRARLDGDVGEEAKLND</sequence>
<dbReference type="PANTHER" id="PTHR46401:SF2">
    <property type="entry name" value="GLYCOSYLTRANSFERASE WBBK-RELATED"/>
    <property type="match status" value="1"/>
</dbReference>
<keyword evidence="1" id="KW-0808">Transferase</keyword>
<evidence type="ECO:0000313" key="4">
    <source>
        <dbReference type="Proteomes" id="UP001300496"/>
    </source>
</evidence>
<dbReference type="SUPFAM" id="SSF53756">
    <property type="entry name" value="UDP-Glycosyltransferase/glycogen phosphorylase"/>
    <property type="match status" value="1"/>
</dbReference>
<evidence type="ECO:0000313" key="3">
    <source>
        <dbReference type="EMBL" id="MCT9001927.1"/>
    </source>
</evidence>
<protein>
    <submittedName>
        <fullName evidence="3">Glycosyltransferase family 4 protein</fullName>
    </submittedName>
</protein>
<organism evidence="3 4">
    <name type="scientific">Microbacterium memoriense</name>
    <dbReference type="NCBI Taxonomy" id="2978350"/>
    <lineage>
        <taxon>Bacteria</taxon>
        <taxon>Bacillati</taxon>
        <taxon>Actinomycetota</taxon>
        <taxon>Actinomycetes</taxon>
        <taxon>Micrococcales</taxon>
        <taxon>Microbacteriaceae</taxon>
        <taxon>Microbacterium</taxon>
    </lineage>
</organism>
<evidence type="ECO:0000259" key="2">
    <source>
        <dbReference type="Pfam" id="PF00534"/>
    </source>
</evidence>
<dbReference type="PANTHER" id="PTHR46401">
    <property type="entry name" value="GLYCOSYLTRANSFERASE WBBK-RELATED"/>
    <property type="match status" value="1"/>
</dbReference>
<feature type="domain" description="Glycosyl transferase family 1" evidence="2">
    <location>
        <begin position="176"/>
        <end position="321"/>
    </location>
</feature>
<evidence type="ECO:0000256" key="1">
    <source>
        <dbReference type="ARBA" id="ARBA00022679"/>
    </source>
</evidence>
<dbReference type="InterPro" id="IPR001296">
    <property type="entry name" value="Glyco_trans_1"/>
</dbReference>
<reference evidence="3 4" key="1">
    <citation type="journal article" date="2024" name="Int. J. Syst. Evol. Microbiol.">
        <title>Microbacterium memoriense sp. nov., a member of the Actinomycetota from marine beach sediment of the north coast of Portugal.</title>
        <authorList>
            <person name="Santos J.D.N.D."/>
            <person name="Klimek D."/>
            <person name="Calusinska M."/>
            <person name="Lobo-da-Cunha A."/>
            <person name="Catita J."/>
            <person name="Goncalves H."/>
            <person name="Gonzalez I."/>
            <person name="Lage O.M."/>
        </authorList>
    </citation>
    <scope>NUCLEOTIDE SEQUENCE [LARGE SCALE GENOMIC DNA]</scope>
    <source>
        <strain evidence="3 4">PMIC_1C1B</strain>
    </source>
</reference>
<proteinExistence type="predicted"/>
<dbReference type="Proteomes" id="UP001300496">
    <property type="component" value="Unassembled WGS sequence"/>
</dbReference>